<name>A0A444YZT3_ARAHY</name>
<dbReference type="Proteomes" id="UP000289738">
    <property type="component" value="Chromosome B05"/>
</dbReference>
<dbReference type="InterPro" id="IPR052566">
    <property type="entry name" value="Non-lysos_glucosylceramidase"/>
</dbReference>
<dbReference type="GO" id="GO:0008422">
    <property type="term" value="F:beta-glucosidase activity"/>
    <property type="evidence" value="ECO:0007669"/>
    <property type="project" value="TreeGrafter"/>
</dbReference>
<accession>A0A444YZT3</accession>
<proteinExistence type="predicted"/>
<comment type="caution">
    <text evidence="1">The sequence shown here is derived from an EMBL/GenBank/DDBJ whole genome shotgun (WGS) entry which is preliminary data.</text>
</comment>
<dbReference type="PANTHER" id="PTHR12654:SF3">
    <property type="entry name" value="NON-LYSOSOMAL GLUCOSYLCERAMIDASE"/>
    <property type="match status" value="1"/>
</dbReference>
<dbReference type="PANTHER" id="PTHR12654">
    <property type="entry name" value="BILE ACID BETA-GLUCOSIDASE-RELATED"/>
    <property type="match status" value="1"/>
</dbReference>
<evidence type="ECO:0000313" key="1">
    <source>
        <dbReference type="EMBL" id="RYR07334.1"/>
    </source>
</evidence>
<reference evidence="1 2" key="1">
    <citation type="submission" date="2019-01" db="EMBL/GenBank/DDBJ databases">
        <title>Sequencing of cultivated peanut Arachis hypogaea provides insights into genome evolution and oil improvement.</title>
        <authorList>
            <person name="Chen X."/>
        </authorList>
    </citation>
    <scope>NUCLEOTIDE SEQUENCE [LARGE SCALE GENOMIC DNA]</scope>
    <source>
        <strain evidence="2">cv. Fuhuasheng</strain>
        <tissue evidence="1">Leaves</tissue>
    </source>
</reference>
<keyword evidence="2" id="KW-1185">Reference proteome</keyword>
<dbReference type="AlphaFoldDB" id="A0A444YZT3"/>
<dbReference type="EMBL" id="SDMP01000015">
    <property type="protein sequence ID" value="RYR07334.1"/>
    <property type="molecule type" value="Genomic_DNA"/>
</dbReference>
<gene>
    <name evidence="1" type="ORF">Ahy_B05g074667</name>
</gene>
<protein>
    <submittedName>
        <fullName evidence="1">Uncharacterized protein</fullName>
    </submittedName>
</protein>
<dbReference type="STRING" id="3818.A0A444YZT3"/>
<evidence type="ECO:0000313" key="2">
    <source>
        <dbReference type="Proteomes" id="UP000289738"/>
    </source>
</evidence>
<organism evidence="1 2">
    <name type="scientific">Arachis hypogaea</name>
    <name type="common">Peanut</name>
    <dbReference type="NCBI Taxonomy" id="3818"/>
    <lineage>
        <taxon>Eukaryota</taxon>
        <taxon>Viridiplantae</taxon>
        <taxon>Streptophyta</taxon>
        <taxon>Embryophyta</taxon>
        <taxon>Tracheophyta</taxon>
        <taxon>Spermatophyta</taxon>
        <taxon>Magnoliopsida</taxon>
        <taxon>eudicotyledons</taxon>
        <taxon>Gunneridae</taxon>
        <taxon>Pentapetalae</taxon>
        <taxon>rosids</taxon>
        <taxon>fabids</taxon>
        <taxon>Fabales</taxon>
        <taxon>Fabaceae</taxon>
        <taxon>Papilionoideae</taxon>
        <taxon>50 kb inversion clade</taxon>
        <taxon>dalbergioids sensu lato</taxon>
        <taxon>Dalbergieae</taxon>
        <taxon>Pterocarpus clade</taxon>
        <taxon>Arachis</taxon>
    </lineage>
</organism>
<sequence length="126" mass="14201">MVLMGMQLQRLRTMLLSGTGNGRLRLKTGKDKRLPEWYPTTLLNELYYLNSGFTIWTDGLGPVHSSASLGERKFSLDGFIYDLESKFIAPDSMHTPTASKSAYGVNLLQEGEENIGQFLYLEGEYL</sequence>